<dbReference type="Proteomes" id="UP000824005">
    <property type="component" value="Unassembled WGS sequence"/>
</dbReference>
<dbReference type="AlphaFoldDB" id="A0A9D1YVX4"/>
<feature type="compositionally biased region" description="Polar residues" evidence="1">
    <location>
        <begin position="199"/>
        <end position="213"/>
    </location>
</feature>
<evidence type="ECO:0000256" key="1">
    <source>
        <dbReference type="SAM" id="MobiDB-lite"/>
    </source>
</evidence>
<dbReference type="InterPro" id="IPR025889">
    <property type="entry name" value="GSP17M-like_dom"/>
</dbReference>
<feature type="compositionally biased region" description="Basic and acidic residues" evidence="1">
    <location>
        <begin position="171"/>
        <end position="184"/>
    </location>
</feature>
<feature type="transmembrane region" description="Helical" evidence="2">
    <location>
        <begin position="95"/>
        <end position="114"/>
    </location>
</feature>
<evidence type="ECO:0000259" key="3">
    <source>
        <dbReference type="Pfam" id="PF11181"/>
    </source>
</evidence>
<feature type="transmembrane region" description="Helical" evidence="2">
    <location>
        <begin position="67"/>
        <end position="89"/>
    </location>
</feature>
<dbReference type="Pfam" id="PF11181">
    <property type="entry name" value="YflT"/>
    <property type="match status" value="1"/>
</dbReference>
<organism evidence="4 5">
    <name type="scientific">Candidatus Agrococcus pullicola</name>
    <dbReference type="NCBI Taxonomy" id="2838429"/>
    <lineage>
        <taxon>Bacteria</taxon>
        <taxon>Bacillati</taxon>
        <taxon>Actinomycetota</taxon>
        <taxon>Actinomycetes</taxon>
        <taxon>Micrococcales</taxon>
        <taxon>Microbacteriaceae</taxon>
        <taxon>Agrococcus</taxon>
    </lineage>
</organism>
<reference evidence="4" key="2">
    <citation type="submission" date="2021-04" db="EMBL/GenBank/DDBJ databases">
        <authorList>
            <person name="Gilroy R."/>
        </authorList>
    </citation>
    <scope>NUCLEOTIDE SEQUENCE</scope>
    <source>
        <strain evidence="4">ChiGjej1B1-98</strain>
    </source>
</reference>
<keyword evidence="2" id="KW-1133">Transmembrane helix</keyword>
<keyword evidence="2" id="KW-0812">Transmembrane</keyword>
<evidence type="ECO:0000256" key="2">
    <source>
        <dbReference type="SAM" id="Phobius"/>
    </source>
</evidence>
<accession>A0A9D1YVX4</accession>
<proteinExistence type="predicted"/>
<feature type="region of interest" description="Disordered" evidence="1">
    <location>
        <begin position="159"/>
        <end position="213"/>
    </location>
</feature>
<protein>
    <recommendedName>
        <fullName evidence="3">General stress protein 17M-like domain-containing protein</fullName>
    </recommendedName>
</protein>
<name>A0A9D1YVX4_9MICO</name>
<evidence type="ECO:0000313" key="5">
    <source>
        <dbReference type="Proteomes" id="UP000824005"/>
    </source>
</evidence>
<sequence>MTMFSARQAQSRLPEGVTVATYRSYETAQQAINSLAEAEIDVSGIALVGSDVRVVERVMGRLTWRKVAMAGAMRGLTFGLFLGIVFWLLVPEAGMMVLAMPILGVAFGMLLSIVTHSFTKKNRQYQSVQQIIPTTFDLVAPQEVAAAVMHKLGPGVRRAAAEEATASESASTKEDLPSNEDRPAEGSAPAGDERAGSSERVQNPLADSSRSQD</sequence>
<dbReference type="EMBL" id="DXDC01000276">
    <property type="protein sequence ID" value="HIY66426.1"/>
    <property type="molecule type" value="Genomic_DNA"/>
</dbReference>
<evidence type="ECO:0000313" key="4">
    <source>
        <dbReference type="EMBL" id="HIY66426.1"/>
    </source>
</evidence>
<gene>
    <name evidence="4" type="ORF">H9830_09145</name>
</gene>
<reference evidence="4" key="1">
    <citation type="journal article" date="2021" name="PeerJ">
        <title>Extensive microbial diversity within the chicken gut microbiome revealed by metagenomics and culture.</title>
        <authorList>
            <person name="Gilroy R."/>
            <person name="Ravi A."/>
            <person name="Getino M."/>
            <person name="Pursley I."/>
            <person name="Horton D.L."/>
            <person name="Alikhan N.F."/>
            <person name="Baker D."/>
            <person name="Gharbi K."/>
            <person name="Hall N."/>
            <person name="Watson M."/>
            <person name="Adriaenssens E.M."/>
            <person name="Foster-Nyarko E."/>
            <person name="Jarju S."/>
            <person name="Secka A."/>
            <person name="Antonio M."/>
            <person name="Oren A."/>
            <person name="Chaudhuri R.R."/>
            <person name="La Ragione R."/>
            <person name="Hildebrand F."/>
            <person name="Pallen M.J."/>
        </authorList>
    </citation>
    <scope>NUCLEOTIDE SEQUENCE</scope>
    <source>
        <strain evidence="4">ChiGjej1B1-98</strain>
    </source>
</reference>
<keyword evidence="2" id="KW-0472">Membrane</keyword>
<feature type="domain" description="General stress protein 17M-like" evidence="3">
    <location>
        <begin position="18"/>
        <end position="91"/>
    </location>
</feature>
<comment type="caution">
    <text evidence="4">The sequence shown here is derived from an EMBL/GenBank/DDBJ whole genome shotgun (WGS) entry which is preliminary data.</text>
</comment>